<sequence>MAGDPSQKNADHPAATPAPPAAGGAGAALRAVDTTLPGETGQAPEGDPALVENTAQAVDAAVNQADRAERSDVGKSTGPAVAQQKRWPKLWFVVYLVAIAALAWTYPLIGSGYFNLPEEYAVPARRLATVLLVAALMRAAVTLGEVYLARSIHDAADRYDVLKVANLAAWLVIAFVALTQLFDRWYTAAASLGLVSLVLGLALQGPLSSFFAWIYILVRKPYRVGDRIQIEDMTGDVIQVSYLDTTLWEFGGPYLSTDHPSGRVIKLPNSSVLNKPVINYTWPLFPYRWDEVKFHVAYDSDLEFISGVMKQAVDEEIGHQMQERVGAYRRLLAQTPVDTLHVREHPAVLFRVSDNTWVEAIVRYLVHPREAGSVKTRLIRKLLAQLNAAPERVQFPRSNMR</sequence>
<feature type="transmembrane region" description="Helical" evidence="7">
    <location>
        <begin position="90"/>
        <end position="109"/>
    </location>
</feature>
<dbReference type="InterPro" id="IPR006685">
    <property type="entry name" value="MscS_channel_2nd"/>
</dbReference>
<dbReference type="GO" id="GO:0008381">
    <property type="term" value="F:mechanosensitive monoatomic ion channel activity"/>
    <property type="evidence" value="ECO:0007669"/>
    <property type="project" value="InterPro"/>
</dbReference>
<evidence type="ECO:0000259" key="8">
    <source>
        <dbReference type="Pfam" id="PF00924"/>
    </source>
</evidence>
<dbReference type="PANTHER" id="PTHR30221">
    <property type="entry name" value="SMALL-CONDUCTANCE MECHANOSENSITIVE CHANNEL"/>
    <property type="match status" value="1"/>
</dbReference>
<dbReference type="PANTHER" id="PTHR30221:SF1">
    <property type="entry name" value="SMALL-CONDUCTANCE MECHANOSENSITIVE CHANNEL"/>
    <property type="match status" value="1"/>
</dbReference>
<feature type="domain" description="Mechanosensitive ion channel MscS" evidence="8">
    <location>
        <begin position="206"/>
        <end position="281"/>
    </location>
</feature>
<keyword evidence="2" id="KW-1003">Cell membrane</keyword>
<organism evidence="9">
    <name type="scientific">uncultured Chloroflexota bacterium</name>
    <dbReference type="NCBI Taxonomy" id="166587"/>
    <lineage>
        <taxon>Bacteria</taxon>
        <taxon>Bacillati</taxon>
        <taxon>Chloroflexota</taxon>
        <taxon>environmental samples</taxon>
    </lineage>
</organism>
<feature type="transmembrane region" description="Helical" evidence="7">
    <location>
        <begin position="129"/>
        <end position="149"/>
    </location>
</feature>
<feature type="transmembrane region" description="Helical" evidence="7">
    <location>
        <begin position="194"/>
        <end position="218"/>
    </location>
</feature>
<dbReference type="EMBL" id="CADCTC010000208">
    <property type="protein sequence ID" value="CAA9281894.1"/>
    <property type="molecule type" value="Genomic_DNA"/>
</dbReference>
<evidence type="ECO:0000256" key="7">
    <source>
        <dbReference type="SAM" id="Phobius"/>
    </source>
</evidence>
<evidence type="ECO:0000256" key="3">
    <source>
        <dbReference type="ARBA" id="ARBA00022692"/>
    </source>
</evidence>
<dbReference type="InterPro" id="IPR011066">
    <property type="entry name" value="MscS_channel_C_sf"/>
</dbReference>
<keyword evidence="5 7" id="KW-0472">Membrane</keyword>
<dbReference type="SUPFAM" id="SSF50182">
    <property type="entry name" value="Sm-like ribonucleoproteins"/>
    <property type="match status" value="1"/>
</dbReference>
<dbReference type="Gene3D" id="2.30.30.60">
    <property type="match status" value="1"/>
</dbReference>
<accession>A0A6J4JLW1</accession>
<dbReference type="Pfam" id="PF00924">
    <property type="entry name" value="MS_channel_2nd"/>
    <property type="match status" value="1"/>
</dbReference>
<comment type="subcellular location">
    <subcellularLocation>
        <location evidence="1">Cell membrane</location>
        <topology evidence="1">Multi-pass membrane protein</topology>
    </subcellularLocation>
</comment>
<feature type="transmembrane region" description="Helical" evidence="7">
    <location>
        <begin position="161"/>
        <end position="182"/>
    </location>
</feature>
<evidence type="ECO:0000313" key="9">
    <source>
        <dbReference type="EMBL" id="CAA9281894.1"/>
    </source>
</evidence>
<evidence type="ECO:0000256" key="5">
    <source>
        <dbReference type="ARBA" id="ARBA00023136"/>
    </source>
</evidence>
<dbReference type="Gene3D" id="1.10.287.1260">
    <property type="match status" value="1"/>
</dbReference>
<gene>
    <name evidence="9" type="ORF">AVDCRST_MAG77-3916</name>
</gene>
<dbReference type="InterPro" id="IPR010920">
    <property type="entry name" value="LSM_dom_sf"/>
</dbReference>
<proteinExistence type="predicted"/>
<keyword evidence="4 7" id="KW-1133">Transmembrane helix</keyword>
<dbReference type="InterPro" id="IPR045275">
    <property type="entry name" value="MscS_archaea/bacteria_type"/>
</dbReference>
<evidence type="ECO:0000256" key="1">
    <source>
        <dbReference type="ARBA" id="ARBA00004651"/>
    </source>
</evidence>
<dbReference type="AlphaFoldDB" id="A0A6J4JLW1"/>
<reference evidence="9" key="1">
    <citation type="submission" date="2020-02" db="EMBL/GenBank/DDBJ databases">
        <authorList>
            <person name="Meier V. D."/>
        </authorList>
    </citation>
    <scope>NUCLEOTIDE SEQUENCE</scope>
    <source>
        <strain evidence="9">AVDCRST_MAG77</strain>
    </source>
</reference>
<dbReference type="SUPFAM" id="SSF82689">
    <property type="entry name" value="Mechanosensitive channel protein MscS (YggB), C-terminal domain"/>
    <property type="match status" value="1"/>
</dbReference>
<dbReference type="InterPro" id="IPR023408">
    <property type="entry name" value="MscS_beta-dom_sf"/>
</dbReference>
<protein>
    <recommendedName>
        <fullName evidence="8">Mechanosensitive ion channel MscS domain-containing protein</fullName>
    </recommendedName>
</protein>
<dbReference type="GO" id="GO:0005886">
    <property type="term" value="C:plasma membrane"/>
    <property type="evidence" value="ECO:0007669"/>
    <property type="project" value="UniProtKB-SubCell"/>
</dbReference>
<name>A0A6J4JLW1_9CHLR</name>
<evidence type="ECO:0000256" key="2">
    <source>
        <dbReference type="ARBA" id="ARBA00022475"/>
    </source>
</evidence>
<evidence type="ECO:0000256" key="6">
    <source>
        <dbReference type="SAM" id="MobiDB-lite"/>
    </source>
</evidence>
<keyword evidence="3 7" id="KW-0812">Transmembrane</keyword>
<feature type="region of interest" description="Disordered" evidence="6">
    <location>
        <begin position="1"/>
        <end position="47"/>
    </location>
</feature>
<evidence type="ECO:0000256" key="4">
    <source>
        <dbReference type="ARBA" id="ARBA00022989"/>
    </source>
</evidence>